<evidence type="ECO:0000313" key="2">
    <source>
        <dbReference type="Proteomes" id="UP000197138"/>
    </source>
</evidence>
<proteinExistence type="predicted"/>
<dbReference type="Proteomes" id="UP000197138">
    <property type="component" value="Unassembled WGS sequence"/>
</dbReference>
<evidence type="ECO:0000313" key="1">
    <source>
        <dbReference type="EMBL" id="OWM66974.1"/>
    </source>
</evidence>
<gene>
    <name evidence="1" type="ORF">CDL15_Pgr000426</name>
</gene>
<accession>A0A218W290</accession>
<organism evidence="1 2">
    <name type="scientific">Punica granatum</name>
    <name type="common">Pomegranate</name>
    <dbReference type="NCBI Taxonomy" id="22663"/>
    <lineage>
        <taxon>Eukaryota</taxon>
        <taxon>Viridiplantae</taxon>
        <taxon>Streptophyta</taxon>
        <taxon>Embryophyta</taxon>
        <taxon>Tracheophyta</taxon>
        <taxon>Spermatophyta</taxon>
        <taxon>Magnoliopsida</taxon>
        <taxon>eudicotyledons</taxon>
        <taxon>Gunneridae</taxon>
        <taxon>Pentapetalae</taxon>
        <taxon>rosids</taxon>
        <taxon>malvids</taxon>
        <taxon>Myrtales</taxon>
        <taxon>Lythraceae</taxon>
        <taxon>Punica</taxon>
    </lineage>
</organism>
<dbReference type="EMBL" id="MTKT01005400">
    <property type="protein sequence ID" value="OWM66974.1"/>
    <property type="molecule type" value="Genomic_DNA"/>
</dbReference>
<name>A0A218W290_PUNGR</name>
<dbReference type="AlphaFoldDB" id="A0A218W290"/>
<comment type="caution">
    <text evidence="1">The sequence shown here is derived from an EMBL/GenBank/DDBJ whole genome shotgun (WGS) entry which is preliminary data.</text>
</comment>
<sequence>MVFFLKEEELNRPEQQNGFVQVVPRNWIEHYGCPLFLQALVQLKMNSFPFSILEGQAFGGDEPGV</sequence>
<protein>
    <submittedName>
        <fullName evidence="1">Uncharacterized protein</fullName>
    </submittedName>
</protein>
<reference evidence="2" key="1">
    <citation type="journal article" date="2017" name="Plant J.">
        <title>The pomegranate (Punica granatum L.) genome and the genomics of punicalagin biosynthesis.</title>
        <authorList>
            <person name="Qin G."/>
            <person name="Xu C."/>
            <person name="Ming R."/>
            <person name="Tang H."/>
            <person name="Guyot R."/>
            <person name="Kramer E.M."/>
            <person name="Hu Y."/>
            <person name="Yi X."/>
            <person name="Qi Y."/>
            <person name="Xu X."/>
            <person name="Gao Z."/>
            <person name="Pan H."/>
            <person name="Jian J."/>
            <person name="Tian Y."/>
            <person name="Yue Z."/>
            <person name="Xu Y."/>
        </authorList>
    </citation>
    <scope>NUCLEOTIDE SEQUENCE [LARGE SCALE GENOMIC DNA]</scope>
    <source>
        <strain evidence="2">cv. Dabenzi</strain>
    </source>
</reference>